<name>A0ABT7HXX0_MAMSC</name>
<dbReference type="RefSeq" id="WP_243538893.1">
    <property type="nucleotide sequence ID" value="NZ_CP120185.1"/>
</dbReference>
<protein>
    <submittedName>
        <fullName evidence="2">Uncharacterized protein</fullName>
    </submittedName>
</protein>
<dbReference type="EMBL" id="JAPNQM010000001">
    <property type="protein sequence ID" value="MDL0116489.1"/>
    <property type="molecule type" value="Genomic_DNA"/>
</dbReference>
<proteinExistence type="predicted"/>
<organism evidence="2 3">
    <name type="scientific">Mammaliicoccus sciuri</name>
    <name type="common">Staphylococcus sciuri</name>
    <dbReference type="NCBI Taxonomy" id="1296"/>
    <lineage>
        <taxon>Bacteria</taxon>
        <taxon>Bacillati</taxon>
        <taxon>Bacillota</taxon>
        <taxon>Bacilli</taxon>
        <taxon>Bacillales</taxon>
        <taxon>Staphylococcaceae</taxon>
        <taxon>Mammaliicoccus</taxon>
    </lineage>
</organism>
<dbReference type="Proteomes" id="UP001176210">
    <property type="component" value="Unassembled WGS sequence"/>
</dbReference>
<evidence type="ECO:0000313" key="3">
    <source>
        <dbReference type="Proteomes" id="UP001176210"/>
    </source>
</evidence>
<reference evidence="2" key="1">
    <citation type="submission" date="2022-09" db="EMBL/GenBank/DDBJ databases">
        <authorList>
            <person name="De Moura G.S."/>
            <person name="Carvalho E."/>
            <person name="Ramos Sanchez E.M."/>
            <person name="Sellera F.P."/>
            <person name="Marques M.F.S."/>
            <person name="Heinemann M.B."/>
            <person name="De Vliegher S."/>
            <person name="Souza F.N."/>
            <person name="Mota R.A."/>
        </authorList>
    </citation>
    <scope>NUCLEOTIDE SEQUENCE</scope>
    <source>
        <strain evidence="2">BR656</strain>
    </source>
</reference>
<comment type="caution">
    <text evidence="2">The sequence shown here is derived from an EMBL/GenBank/DDBJ whole genome shotgun (WGS) entry which is preliminary data.</text>
</comment>
<evidence type="ECO:0000256" key="1">
    <source>
        <dbReference type="SAM" id="MobiDB-lite"/>
    </source>
</evidence>
<keyword evidence="3" id="KW-1185">Reference proteome</keyword>
<feature type="region of interest" description="Disordered" evidence="1">
    <location>
        <begin position="45"/>
        <end position="64"/>
    </location>
</feature>
<reference evidence="2" key="2">
    <citation type="journal article" date="2023" name="Vet. Microbiol.">
        <title>Emergence of livestock-associated Mammaliicoccus sciuri ST71 co-harbouring mecA and mecC genes in Brazil.</title>
        <authorList>
            <person name="de Moura G.S."/>
            <person name="de Carvalho E."/>
            <person name="Ramos Sanchez E.M."/>
            <person name="Sellera F.P."/>
            <person name="Marques M.F.S."/>
            <person name="Heinemann M.B."/>
            <person name="De Vliegher S."/>
            <person name="Souza F.N."/>
            <person name="Mota R.A."/>
        </authorList>
    </citation>
    <scope>NUCLEOTIDE SEQUENCE</scope>
    <source>
        <strain evidence="2">BR656</strain>
    </source>
</reference>
<gene>
    <name evidence="2" type="ORF">OWO77_05815</name>
</gene>
<accession>A0ABT7HXX0</accession>
<evidence type="ECO:0000313" key="2">
    <source>
        <dbReference type="EMBL" id="MDL0116489.1"/>
    </source>
</evidence>
<sequence length="64" mass="7477">MVKFKNIEAGLSVLAETKEEKNLLEKNDNHFLKFLEQHMNRLIKESHKKNLTHRSDQTSSVQGI</sequence>